<keyword evidence="5" id="KW-1003">Cell membrane</keyword>
<feature type="transmembrane region" description="Helical" evidence="5">
    <location>
        <begin position="214"/>
        <end position="233"/>
    </location>
</feature>
<evidence type="ECO:0000256" key="1">
    <source>
        <dbReference type="ARBA" id="ARBA00004141"/>
    </source>
</evidence>
<gene>
    <name evidence="6" type="ORF">H8L32_23600</name>
</gene>
<feature type="transmembrane region" description="Helical" evidence="5">
    <location>
        <begin position="149"/>
        <end position="174"/>
    </location>
</feature>
<dbReference type="Proteomes" id="UP000650424">
    <property type="component" value="Unassembled WGS sequence"/>
</dbReference>
<dbReference type="InterPro" id="IPR002781">
    <property type="entry name" value="TM_pro_TauE-like"/>
</dbReference>
<evidence type="ECO:0000313" key="7">
    <source>
        <dbReference type="Proteomes" id="UP000650424"/>
    </source>
</evidence>
<dbReference type="EMBL" id="JACOGF010000016">
    <property type="protein sequence ID" value="MBC3920469.1"/>
    <property type="molecule type" value="Genomic_DNA"/>
</dbReference>
<evidence type="ECO:0000256" key="3">
    <source>
        <dbReference type="ARBA" id="ARBA00022989"/>
    </source>
</evidence>
<evidence type="ECO:0000256" key="2">
    <source>
        <dbReference type="ARBA" id="ARBA00022692"/>
    </source>
</evidence>
<reference evidence="6 7" key="1">
    <citation type="submission" date="2020-08" db="EMBL/GenBank/DDBJ databases">
        <title>Novel species isolated from subtropical streams in China.</title>
        <authorList>
            <person name="Lu H."/>
        </authorList>
    </citation>
    <scope>NUCLEOTIDE SEQUENCE [LARGE SCALE GENOMIC DNA]</scope>
    <source>
        <strain evidence="6 7">CY18W</strain>
    </source>
</reference>
<evidence type="ECO:0000256" key="4">
    <source>
        <dbReference type="ARBA" id="ARBA00023136"/>
    </source>
</evidence>
<keyword evidence="7" id="KW-1185">Reference proteome</keyword>
<keyword evidence="3 5" id="KW-1133">Transmembrane helix</keyword>
<keyword evidence="4 5" id="KW-0472">Membrane</keyword>
<name>A0ABR6ZXF9_9BURK</name>
<organism evidence="6 7">
    <name type="scientific">Undibacterium hunanense</name>
    <dbReference type="NCBI Taxonomy" id="2762292"/>
    <lineage>
        <taxon>Bacteria</taxon>
        <taxon>Pseudomonadati</taxon>
        <taxon>Pseudomonadota</taxon>
        <taxon>Betaproteobacteria</taxon>
        <taxon>Burkholderiales</taxon>
        <taxon>Oxalobacteraceae</taxon>
        <taxon>Undibacterium</taxon>
    </lineage>
</organism>
<comment type="subcellular location">
    <subcellularLocation>
        <location evidence="5">Cell membrane</location>
        <topology evidence="5">Multi-pass membrane protein</topology>
    </subcellularLocation>
    <subcellularLocation>
        <location evidence="1">Membrane</location>
        <topology evidence="1">Multi-pass membrane protein</topology>
    </subcellularLocation>
</comment>
<feature type="transmembrane region" description="Helical" evidence="5">
    <location>
        <begin position="6"/>
        <end position="34"/>
    </location>
</feature>
<feature type="transmembrane region" description="Helical" evidence="5">
    <location>
        <begin position="245"/>
        <end position="264"/>
    </location>
</feature>
<sequence>MTDFIVILIGAVVGLIMGLTGAGGGILAVPALVYAQGWSMQQAMPVALLAVSTAAAIGAMEGLYRKLVRYRAAILMAVAGSLPTLLGVQVAHRLSQQWLMLVFALILCAVAVRLVLQLRSPDDVNGPRSALAHINSSTGRFEWSFKTGAVIASIGAVSGFMTGLLGVGGGFVIVPMLRHYTNASMHVAVATSLLVVSLVGSMGVGSALLSGASLPPALSAFFVITTVGGMLAARRIAVRLPARQVQKIFIGLLVCVAASLFYRVL</sequence>
<dbReference type="RefSeq" id="WP_186950041.1">
    <property type="nucleotide sequence ID" value="NZ_JACOGF010000016.1"/>
</dbReference>
<protein>
    <recommendedName>
        <fullName evidence="5">Probable membrane transporter protein</fullName>
    </recommendedName>
</protein>
<dbReference type="PANTHER" id="PTHR43701:SF2">
    <property type="entry name" value="MEMBRANE TRANSPORTER PROTEIN YJNA-RELATED"/>
    <property type="match status" value="1"/>
</dbReference>
<dbReference type="InterPro" id="IPR051598">
    <property type="entry name" value="TSUP/Inactive_protease-like"/>
</dbReference>
<comment type="caution">
    <text evidence="6">The sequence shown here is derived from an EMBL/GenBank/DDBJ whole genome shotgun (WGS) entry which is preliminary data.</text>
</comment>
<accession>A0ABR6ZXF9</accession>
<feature type="transmembrane region" description="Helical" evidence="5">
    <location>
        <begin position="98"/>
        <end position="116"/>
    </location>
</feature>
<evidence type="ECO:0000256" key="5">
    <source>
        <dbReference type="RuleBase" id="RU363041"/>
    </source>
</evidence>
<evidence type="ECO:0000313" key="6">
    <source>
        <dbReference type="EMBL" id="MBC3920469.1"/>
    </source>
</evidence>
<dbReference type="Pfam" id="PF01925">
    <property type="entry name" value="TauE"/>
    <property type="match status" value="1"/>
</dbReference>
<feature type="transmembrane region" description="Helical" evidence="5">
    <location>
        <begin position="186"/>
        <end position="208"/>
    </location>
</feature>
<dbReference type="PANTHER" id="PTHR43701">
    <property type="entry name" value="MEMBRANE TRANSPORTER PROTEIN MJ0441-RELATED"/>
    <property type="match status" value="1"/>
</dbReference>
<comment type="similarity">
    <text evidence="5">Belongs to the 4-toluene sulfonate uptake permease (TSUP) (TC 2.A.102) family.</text>
</comment>
<keyword evidence="2 5" id="KW-0812">Transmembrane</keyword>
<feature type="transmembrane region" description="Helical" evidence="5">
    <location>
        <begin position="46"/>
        <end position="64"/>
    </location>
</feature>
<proteinExistence type="inferred from homology"/>